<organism evidence="2 3">
    <name type="scientific">Carnobacterium viridans</name>
    <dbReference type="NCBI Taxonomy" id="174587"/>
    <lineage>
        <taxon>Bacteria</taxon>
        <taxon>Bacillati</taxon>
        <taxon>Bacillota</taxon>
        <taxon>Bacilli</taxon>
        <taxon>Lactobacillales</taxon>
        <taxon>Carnobacteriaceae</taxon>
        <taxon>Carnobacterium</taxon>
    </lineage>
</organism>
<keyword evidence="1" id="KW-0472">Membrane</keyword>
<dbReference type="EMBL" id="FNJW01000005">
    <property type="protein sequence ID" value="SDQ02729.1"/>
    <property type="molecule type" value="Genomic_DNA"/>
</dbReference>
<name>A0A1H0XIV6_9LACT</name>
<proteinExistence type="predicted"/>
<sequence length="94" mass="11220">MIKLFGKEYTLNSLLYVFILVCSIVIIFSNILYFILFKESIFNWNMGLGVLLFISSALNLFSKKKKKQQNLEYFYIIFQKNNYINKNKKAEIKK</sequence>
<feature type="transmembrane region" description="Helical" evidence="1">
    <location>
        <begin position="41"/>
        <end position="61"/>
    </location>
</feature>
<accession>A0A1H0XIV6</accession>
<dbReference type="Proteomes" id="UP000199481">
    <property type="component" value="Unassembled WGS sequence"/>
</dbReference>
<evidence type="ECO:0000313" key="3">
    <source>
        <dbReference type="Proteomes" id="UP000199481"/>
    </source>
</evidence>
<dbReference type="AlphaFoldDB" id="A0A1H0XIV6"/>
<reference evidence="3" key="1">
    <citation type="submission" date="2016-10" db="EMBL/GenBank/DDBJ databases">
        <authorList>
            <person name="Varghese N."/>
            <person name="Submissions S."/>
        </authorList>
    </citation>
    <scope>NUCLEOTIDE SEQUENCE [LARGE SCALE GENOMIC DNA]</scope>
    <source>
        <strain evidence="3">MPL-11</strain>
    </source>
</reference>
<dbReference type="RefSeq" id="WP_176944031.1">
    <property type="nucleotide sequence ID" value="NZ_FNJW01000005.1"/>
</dbReference>
<keyword evidence="3" id="KW-1185">Reference proteome</keyword>
<keyword evidence="1" id="KW-0812">Transmembrane</keyword>
<evidence type="ECO:0000313" key="2">
    <source>
        <dbReference type="EMBL" id="SDQ02729.1"/>
    </source>
</evidence>
<evidence type="ECO:0000256" key="1">
    <source>
        <dbReference type="SAM" id="Phobius"/>
    </source>
</evidence>
<gene>
    <name evidence="2" type="ORF">SAMN04487752_0260</name>
</gene>
<protein>
    <submittedName>
        <fullName evidence="2">Uncharacterized protein</fullName>
    </submittedName>
</protein>
<feature type="transmembrane region" description="Helical" evidence="1">
    <location>
        <begin position="12"/>
        <end position="35"/>
    </location>
</feature>
<keyword evidence="1" id="KW-1133">Transmembrane helix</keyword>